<feature type="domain" description="Reverse transcriptase/retrotransposon-derived protein RNase H-like" evidence="2">
    <location>
        <begin position="377"/>
        <end position="430"/>
    </location>
</feature>
<dbReference type="InterPro" id="IPR000477">
    <property type="entry name" value="RT_dom"/>
</dbReference>
<comment type="caution">
    <text evidence="3">The sequence shown here is derived from an EMBL/GenBank/DDBJ whole genome shotgun (WGS) entry which is preliminary data.</text>
</comment>
<proteinExistence type="predicted"/>
<dbReference type="AlphaFoldDB" id="A0A0V0SJG8"/>
<organism evidence="3 4">
    <name type="scientific">Trichinella nelsoni</name>
    <dbReference type="NCBI Taxonomy" id="6336"/>
    <lineage>
        <taxon>Eukaryota</taxon>
        <taxon>Metazoa</taxon>
        <taxon>Ecdysozoa</taxon>
        <taxon>Nematoda</taxon>
        <taxon>Enoplea</taxon>
        <taxon>Dorylaimia</taxon>
        <taxon>Trichinellida</taxon>
        <taxon>Trichinellidae</taxon>
        <taxon>Trichinella</taxon>
    </lineage>
</organism>
<keyword evidence="4" id="KW-1185">Reference proteome</keyword>
<dbReference type="InterPro" id="IPR043128">
    <property type="entry name" value="Rev_trsase/Diguanyl_cyclase"/>
</dbReference>
<dbReference type="PANTHER" id="PTHR37984">
    <property type="entry name" value="PROTEIN CBG26694"/>
    <property type="match status" value="1"/>
</dbReference>
<sequence length="462" mass="51769">MNILSFNILPESERHPRKLQKTGCTLPFMRQKSKLFLAETFGSLPTYSVSPTATIAGVSTGSFTTVICDLRDGTVPLITERLPRARHRGITCDFSSSQIQFIHWPLGNRLVGVHSVVPTSVQDLIEEYAELFTDTLGTVKGPTVIAYQRSWTHLLRHGILEIGQHGAWTTTIVPVIKSVGSFRICNGYKCTVNKALRKDLYQIPAVNDILATLKKGRIFEKLDLTQAYQQPEVDKALADSASASGIFQRFMDSWLTNLDGVVPCFDDVLIVSDSQHELLEVLRRVFDRLHDAGIHLNREKCVFVSHSVKFHGYRMDAEGIHPSEEKVEAIYKAPLIWTTPESINYSRDILLHKDAMALTKQISPSEALHRLLDKVRYDDQLPVILTCDRSPHGVVCVLPHELLCGREATIAFHSRTLAASERKYAQIDREEKNPTALLGCVSPKCCEAIKQASADLYGTYEK</sequence>
<dbReference type="CDD" id="cd01647">
    <property type="entry name" value="RT_LTR"/>
    <property type="match status" value="1"/>
</dbReference>
<evidence type="ECO:0000313" key="3">
    <source>
        <dbReference type="EMBL" id="KRX26611.1"/>
    </source>
</evidence>
<evidence type="ECO:0000259" key="1">
    <source>
        <dbReference type="Pfam" id="PF00078"/>
    </source>
</evidence>
<reference evidence="3 4" key="1">
    <citation type="submission" date="2015-01" db="EMBL/GenBank/DDBJ databases">
        <title>Evolution of Trichinella species and genotypes.</title>
        <authorList>
            <person name="Korhonen P.K."/>
            <person name="Edoardo P."/>
            <person name="Giuseppe L.R."/>
            <person name="Gasser R.B."/>
        </authorList>
    </citation>
    <scope>NUCLEOTIDE SEQUENCE [LARGE SCALE GENOMIC DNA]</scope>
    <source>
        <strain evidence="3">ISS37</strain>
    </source>
</reference>
<dbReference type="Gene3D" id="3.30.70.270">
    <property type="match status" value="2"/>
</dbReference>
<dbReference type="FunFam" id="3.30.70.270:FF:000003">
    <property type="entry name" value="Transposon Ty3-G Gag-Pol polyprotein"/>
    <property type="match status" value="1"/>
</dbReference>
<dbReference type="Pfam" id="PF17919">
    <property type="entry name" value="RT_RNaseH_2"/>
    <property type="match status" value="1"/>
</dbReference>
<dbReference type="PANTHER" id="PTHR37984:SF12">
    <property type="entry name" value="RIBONUCLEASE H"/>
    <property type="match status" value="1"/>
</dbReference>
<gene>
    <name evidence="3" type="primary">K02A2.6</name>
    <name evidence="3" type="ORF">T07_11075</name>
</gene>
<evidence type="ECO:0000313" key="4">
    <source>
        <dbReference type="Proteomes" id="UP000054630"/>
    </source>
</evidence>
<dbReference type="Gene3D" id="3.10.10.10">
    <property type="entry name" value="HIV Type 1 Reverse Transcriptase, subunit A, domain 1"/>
    <property type="match status" value="1"/>
</dbReference>
<protein>
    <recommendedName>
        <fullName evidence="5">Reverse transcriptase domain-containing protein</fullName>
    </recommendedName>
</protein>
<evidence type="ECO:0008006" key="5">
    <source>
        <dbReference type="Google" id="ProtNLM"/>
    </source>
</evidence>
<dbReference type="EMBL" id="JYDL01000006">
    <property type="protein sequence ID" value="KRX26611.1"/>
    <property type="molecule type" value="Genomic_DNA"/>
</dbReference>
<dbReference type="Pfam" id="PF00078">
    <property type="entry name" value="RVT_1"/>
    <property type="match status" value="1"/>
</dbReference>
<dbReference type="InterPro" id="IPR050951">
    <property type="entry name" value="Retrovirus_Pol_polyprotein"/>
</dbReference>
<dbReference type="SUPFAM" id="SSF56672">
    <property type="entry name" value="DNA/RNA polymerases"/>
    <property type="match status" value="1"/>
</dbReference>
<dbReference type="InterPro" id="IPR041577">
    <property type="entry name" value="RT_RNaseH_2"/>
</dbReference>
<dbReference type="STRING" id="6336.A0A0V0SJG8"/>
<dbReference type="Proteomes" id="UP000054630">
    <property type="component" value="Unassembled WGS sequence"/>
</dbReference>
<dbReference type="OrthoDB" id="5850908at2759"/>
<dbReference type="InterPro" id="IPR043502">
    <property type="entry name" value="DNA/RNA_pol_sf"/>
</dbReference>
<feature type="domain" description="Reverse transcriptase" evidence="1">
    <location>
        <begin position="243"/>
        <end position="314"/>
    </location>
</feature>
<name>A0A0V0SJG8_9BILA</name>
<evidence type="ECO:0000259" key="2">
    <source>
        <dbReference type="Pfam" id="PF17919"/>
    </source>
</evidence>
<accession>A0A0V0SJG8</accession>